<name>A0A3P6QYU0_DIBLA</name>
<keyword evidence="2" id="KW-1185">Reference proteome</keyword>
<protein>
    <submittedName>
        <fullName evidence="1">Uncharacterized protein</fullName>
    </submittedName>
</protein>
<accession>A0A3P6QYU0</accession>
<dbReference type="EMBL" id="UYRU01003024">
    <property type="protein sequence ID" value="VDK35128.1"/>
    <property type="molecule type" value="Genomic_DNA"/>
</dbReference>
<gene>
    <name evidence="1" type="ORF">DILT_LOCUS655</name>
</gene>
<feature type="non-terminal residue" evidence="1">
    <location>
        <position position="67"/>
    </location>
</feature>
<sequence>MILISLALHLYSNSHPTYRFGYGPSPEGDTYYFYQDTPNYWTTIYRRLCVVDRKYSASLRHVILAIF</sequence>
<dbReference type="Proteomes" id="UP000281553">
    <property type="component" value="Unassembled WGS sequence"/>
</dbReference>
<proteinExistence type="predicted"/>
<organism evidence="1 2">
    <name type="scientific">Dibothriocephalus latus</name>
    <name type="common">Fish tapeworm</name>
    <name type="synonym">Diphyllobothrium latum</name>
    <dbReference type="NCBI Taxonomy" id="60516"/>
    <lineage>
        <taxon>Eukaryota</taxon>
        <taxon>Metazoa</taxon>
        <taxon>Spiralia</taxon>
        <taxon>Lophotrochozoa</taxon>
        <taxon>Platyhelminthes</taxon>
        <taxon>Cestoda</taxon>
        <taxon>Eucestoda</taxon>
        <taxon>Diphyllobothriidea</taxon>
        <taxon>Diphyllobothriidae</taxon>
        <taxon>Dibothriocephalus</taxon>
    </lineage>
</organism>
<reference evidence="1 2" key="1">
    <citation type="submission" date="2018-11" db="EMBL/GenBank/DDBJ databases">
        <authorList>
            <consortium name="Pathogen Informatics"/>
        </authorList>
    </citation>
    <scope>NUCLEOTIDE SEQUENCE [LARGE SCALE GENOMIC DNA]</scope>
</reference>
<evidence type="ECO:0000313" key="1">
    <source>
        <dbReference type="EMBL" id="VDK35128.1"/>
    </source>
</evidence>
<dbReference type="AlphaFoldDB" id="A0A3P6QYU0"/>
<evidence type="ECO:0000313" key="2">
    <source>
        <dbReference type="Proteomes" id="UP000281553"/>
    </source>
</evidence>